<keyword evidence="2" id="KW-1185">Reference proteome</keyword>
<proteinExistence type="predicted"/>
<dbReference type="InterPro" id="IPR029063">
    <property type="entry name" value="SAM-dependent_MTases_sf"/>
</dbReference>
<organism evidence="1 2">
    <name type="scientific">Paenibacillus paeoniae</name>
    <dbReference type="NCBI Taxonomy" id="2292705"/>
    <lineage>
        <taxon>Bacteria</taxon>
        <taxon>Bacillati</taxon>
        <taxon>Bacillota</taxon>
        <taxon>Bacilli</taxon>
        <taxon>Bacillales</taxon>
        <taxon>Paenibacillaceae</taxon>
        <taxon>Paenibacillus</taxon>
    </lineage>
</organism>
<dbReference type="AlphaFoldDB" id="A0A371P0W1"/>
<accession>A0A371P0W1</accession>
<evidence type="ECO:0000313" key="1">
    <source>
        <dbReference type="EMBL" id="REK69583.1"/>
    </source>
</evidence>
<dbReference type="SUPFAM" id="SSF53335">
    <property type="entry name" value="S-adenosyl-L-methionine-dependent methyltransferases"/>
    <property type="match status" value="1"/>
</dbReference>
<comment type="caution">
    <text evidence="1">The sequence shown here is derived from an EMBL/GenBank/DDBJ whole genome shotgun (WGS) entry which is preliminary data.</text>
</comment>
<name>A0A371P0W1_9BACL</name>
<gene>
    <name evidence="1" type="ORF">DX130_24080</name>
</gene>
<reference evidence="1 2" key="1">
    <citation type="submission" date="2018-08" db="EMBL/GenBank/DDBJ databases">
        <title>Paenibacillus sp. M4BSY-1, whole genome shotgun sequence.</title>
        <authorList>
            <person name="Tuo L."/>
        </authorList>
    </citation>
    <scope>NUCLEOTIDE SEQUENCE [LARGE SCALE GENOMIC DNA]</scope>
    <source>
        <strain evidence="1 2">M4BSY-1</strain>
    </source>
</reference>
<dbReference type="RefSeq" id="WP_116049722.1">
    <property type="nucleotide sequence ID" value="NZ_QUBQ01000007.1"/>
</dbReference>
<sequence>MKITPKYFVDQSIEKQGRSIRGIPVVSLEELALKTTGRVDLVVTPQSLNTVSNFQTEFIKLCESWEFNLHFAPVPHSIALEMRYAIHQENYLNVIDMLYDDFSKASYYEYIRSKLTGETYHSHYFSFKQQYLANDLFTITESDYIVDCGAYDGILWRTFVELIPIYEE</sequence>
<dbReference type="EMBL" id="QUBQ01000007">
    <property type="protein sequence ID" value="REK69583.1"/>
    <property type="molecule type" value="Genomic_DNA"/>
</dbReference>
<dbReference type="OrthoDB" id="5329963at2"/>
<dbReference type="Proteomes" id="UP000261905">
    <property type="component" value="Unassembled WGS sequence"/>
</dbReference>
<evidence type="ECO:0000313" key="2">
    <source>
        <dbReference type="Proteomes" id="UP000261905"/>
    </source>
</evidence>
<protein>
    <submittedName>
        <fullName evidence="1">Uncharacterized protein</fullName>
    </submittedName>
</protein>